<dbReference type="Proteomes" id="UP001569963">
    <property type="component" value="Unassembled WGS sequence"/>
</dbReference>
<dbReference type="PANTHER" id="PTHR42847:SF4">
    <property type="entry name" value="ALKANESULFONATE MONOOXYGENASE-RELATED"/>
    <property type="match status" value="1"/>
</dbReference>
<gene>
    <name evidence="7" type="ORF">SM611_30955</name>
</gene>
<proteinExistence type="predicted"/>
<dbReference type="InterPro" id="IPR036661">
    <property type="entry name" value="Luciferase-like_sf"/>
</dbReference>
<dbReference type="Gene3D" id="3.20.20.30">
    <property type="entry name" value="Luciferase-like domain"/>
    <property type="match status" value="1"/>
</dbReference>
<feature type="region of interest" description="Disordered" evidence="5">
    <location>
        <begin position="297"/>
        <end position="332"/>
    </location>
</feature>
<evidence type="ECO:0000313" key="8">
    <source>
        <dbReference type="Proteomes" id="UP001569963"/>
    </source>
</evidence>
<dbReference type="InterPro" id="IPR011251">
    <property type="entry name" value="Luciferase-like_dom"/>
</dbReference>
<dbReference type="SUPFAM" id="SSF51679">
    <property type="entry name" value="Bacterial luciferase-like"/>
    <property type="match status" value="1"/>
</dbReference>
<dbReference type="Pfam" id="PF00296">
    <property type="entry name" value="Bac_luciferase"/>
    <property type="match status" value="1"/>
</dbReference>
<evidence type="ECO:0000256" key="4">
    <source>
        <dbReference type="ARBA" id="ARBA00023033"/>
    </source>
</evidence>
<keyword evidence="3" id="KW-0560">Oxidoreductase</keyword>
<keyword evidence="8" id="KW-1185">Reference proteome</keyword>
<dbReference type="CDD" id="cd01097">
    <property type="entry name" value="Tetrahydromethanopterin_reductase"/>
    <property type="match status" value="1"/>
</dbReference>
<keyword evidence="2" id="KW-0288">FMN</keyword>
<feature type="domain" description="Luciferase-like" evidence="6">
    <location>
        <begin position="22"/>
        <end position="229"/>
    </location>
</feature>
<name>A0ABV4QN61_9ACTN</name>
<evidence type="ECO:0000256" key="2">
    <source>
        <dbReference type="ARBA" id="ARBA00022643"/>
    </source>
</evidence>
<dbReference type="RefSeq" id="WP_371953871.1">
    <property type="nucleotide sequence ID" value="NZ_JAXCEI010000018.1"/>
</dbReference>
<protein>
    <submittedName>
        <fullName evidence="7">LLM class flavin-dependent oxidoreductase</fullName>
    </submittedName>
</protein>
<accession>A0ABV4QN61</accession>
<evidence type="ECO:0000256" key="1">
    <source>
        <dbReference type="ARBA" id="ARBA00022630"/>
    </source>
</evidence>
<sequence length="332" mass="34610">MTPPPSRSRGPLRFGACLAPDAAAPLMRTAQDADRYGLDLLGVRDQPYRRGTADALALLAAVLAGTPRIRVLPAVACLPLRPPAALAKAIATMDLLSGGRVELGLGAGAAPDGIEAYGGARLGGAAARRALEEAVQIIRLHWSDQTGLRFQGEHYRFAAAQAGPPPAHQIGIWLGVTGPRGLDLAGRVADGWIAPSSLVPPKRLADGQRRLDDAAARAGRDPAGVRRVYILEGSLDGTDPRGFLHGPPRQWIYELTELAVGHGVDSFLYAGDPENLPVFALEVVPAVREQVTRERGVLAQGGTPLEPPPVMNASPSASGAGAPSFDGPPGDH</sequence>
<reference evidence="7 8" key="1">
    <citation type="submission" date="2023-11" db="EMBL/GenBank/DDBJ databases">
        <title>Actinomadura monticuli sp. nov., isolated from volcanic ash.</title>
        <authorList>
            <person name="Lee S.D."/>
            <person name="Yang H."/>
            <person name="Kim I.S."/>
        </authorList>
    </citation>
    <scope>NUCLEOTIDE SEQUENCE [LARGE SCALE GENOMIC DNA]</scope>
    <source>
        <strain evidence="7 8">DLS-62</strain>
    </source>
</reference>
<keyword evidence="1" id="KW-0285">Flavoprotein</keyword>
<dbReference type="InterPro" id="IPR050172">
    <property type="entry name" value="SsuD_RutA_monooxygenase"/>
</dbReference>
<evidence type="ECO:0000256" key="3">
    <source>
        <dbReference type="ARBA" id="ARBA00023002"/>
    </source>
</evidence>
<evidence type="ECO:0000313" key="7">
    <source>
        <dbReference type="EMBL" id="MFA1543369.1"/>
    </source>
</evidence>
<feature type="compositionally biased region" description="Low complexity" evidence="5">
    <location>
        <begin position="313"/>
        <end position="332"/>
    </location>
</feature>
<dbReference type="EMBL" id="JAXCEI010000018">
    <property type="protein sequence ID" value="MFA1543369.1"/>
    <property type="molecule type" value="Genomic_DNA"/>
</dbReference>
<evidence type="ECO:0000256" key="5">
    <source>
        <dbReference type="SAM" id="MobiDB-lite"/>
    </source>
</evidence>
<comment type="caution">
    <text evidence="7">The sequence shown here is derived from an EMBL/GenBank/DDBJ whole genome shotgun (WGS) entry which is preliminary data.</text>
</comment>
<evidence type="ECO:0000259" key="6">
    <source>
        <dbReference type="Pfam" id="PF00296"/>
    </source>
</evidence>
<keyword evidence="4" id="KW-0503">Monooxygenase</keyword>
<dbReference type="PANTHER" id="PTHR42847">
    <property type="entry name" value="ALKANESULFONATE MONOOXYGENASE"/>
    <property type="match status" value="1"/>
</dbReference>
<organism evidence="7 8">
    <name type="scientific">Actinomadura monticuli</name>
    <dbReference type="NCBI Taxonomy" id="3097367"/>
    <lineage>
        <taxon>Bacteria</taxon>
        <taxon>Bacillati</taxon>
        <taxon>Actinomycetota</taxon>
        <taxon>Actinomycetes</taxon>
        <taxon>Streptosporangiales</taxon>
        <taxon>Thermomonosporaceae</taxon>
        <taxon>Actinomadura</taxon>
    </lineage>
</organism>